<dbReference type="InterPro" id="IPR010982">
    <property type="entry name" value="Lambda_DNA-bd_dom_sf"/>
</dbReference>
<dbReference type="eggNOG" id="COG1426">
    <property type="taxonomic scope" value="Bacteria"/>
</dbReference>
<dbReference type="EMBL" id="CP002776">
    <property type="protein sequence ID" value="AEG31012.1"/>
    <property type="molecule type" value="Genomic_DNA"/>
</dbReference>
<keyword evidence="1" id="KW-0472">Membrane</keyword>
<evidence type="ECO:0000313" key="2">
    <source>
        <dbReference type="EMBL" id="AEG31012.1"/>
    </source>
</evidence>
<reference evidence="2 3" key="1">
    <citation type="submission" date="2011-05" db="EMBL/GenBank/DDBJ databases">
        <title>Complete sequence of Thioalkalimicrobium cyclicum ALM1.</title>
        <authorList>
            <consortium name="US DOE Joint Genome Institute"/>
            <person name="Lucas S."/>
            <person name="Han J."/>
            <person name="Lapidus A."/>
            <person name="Cheng J.-F."/>
            <person name="Goodwin L."/>
            <person name="Pitluck S."/>
            <person name="Peters L."/>
            <person name="Mikhailova N."/>
            <person name="Davenport K."/>
            <person name="Han C."/>
            <person name="Tapia R."/>
            <person name="Land M."/>
            <person name="Hauser L."/>
            <person name="Kyrpides N."/>
            <person name="Ivanova N."/>
            <person name="Pagani I."/>
            <person name="Kappler U."/>
            <person name="Woyke T."/>
        </authorList>
    </citation>
    <scope>NUCLEOTIDE SEQUENCE [LARGE SCALE GENOMIC DNA]</scope>
    <source>
        <strain evidence="3">DSM 14477 / JCM 11371 / ALM1</strain>
    </source>
</reference>
<keyword evidence="1" id="KW-0812">Transmembrane</keyword>
<dbReference type="STRING" id="717773.Thicy_0236"/>
<dbReference type="RefSeq" id="WP_013834795.1">
    <property type="nucleotide sequence ID" value="NC_015581.1"/>
</dbReference>
<proteinExistence type="predicted"/>
<keyword evidence="3" id="KW-1185">Reference proteome</keyword>
<feature type="transmembrane region" description="Helical" evidence="1">
    <location>
        <begin position="108"/>
        <end position="127"/>
    </location>
</feature>
<dbReference type="Gene3D" id="1.10.260.40">
    <property type="entry name" value="lambda repressor-like DNA-binding domains"/>
    <property type="match status" value="1"/>
</dbReference>
<dbReference type="HOGENOM" id="CLU_1937167_0_0_6"/>
<protein>
    <recommendedName>
        <fullName evidence="4">Helix-turn-helix domain-containing protein</fullName>
    </recommendedName>
</protein>
<organism evidence="2 3">
    <name type="scientific">Thiomicrospira cyclica (strain DSM 14477 / JCM 11371 / ALM1)</name>
    <name type="common">Thioalkalimicrobium cyclicum</name>
    <dbReference type="NCBI Taxonomy" id="717773"/>
    <lineage>
        <taxon>Bacteria</taxon>
        <taxon>Pseudomonadati</taxon>
        <taxon>Pseudomonadota</taxon>
        <taxon>Gammaproteobacteria</taxon>
        <taxon>Thiotrichales</taxon>
        <taxon>Piscirickettsiaceae</taxon>
        <taxon>Thiomicrospira</taxon>
    </lineage>
</organism>
<sequence>MTDNEATPQAITIGEALKKARVQQDYTKEAMADVMKLTVDKVTAIESYTDLASLSPFDRGYVRNYASKVGLSLAPFELQSSDVAKLAAELQPIAKEDWSKPLFPWIRVAVWVVIVGLLFTGIVGYFFSYF</sequence>
<dbReference type="Pfam" id="PF13413">
    <property type="entry name" value="HTH_25"/>
    <property type="match status" value="1"/>
</dbReference>
<dbReference type="Proteomes" id="UP000009232">
    <property type="component" value="Chromosome"/>
</dbReference>
<dbReference type="GO" id="GO:0003677">
    <property type="term" value="F:DNA binding"/>
    <property type="evidence" value="ECO:0007669"/>
    <property type="project" value="InterPro"/>
</dbReference>
<dbReference type="OrthoDB" id="9790252at2"/>
<gene>
    <name evidence="2" type="ordered locus">Thicy_0236</name>
</gene>
<evidence type="ECO:0000256" key="1">
    <source>
        <dbReference type="SAM" id="Phobius"/>
    </source>
</evidence>
<evidence type="ECO:0008006" key="4">
    <source>
        <dbReference type="Google" id="ProtNLM"/>
    </source>
</evidence>
<accession>F6D9X5</accession>
<dbReference type="KEGG" id="tcy:Thicy_0236"/>
<evidence type="ECO:0000313" key="3">
    <source>
        <dbReference type="Proteomes" id="UP000009232"/>
    </source>
</evidence>
<keyword evidence="1" id="KW-1133">Transmembrane helix</keyword>
<name>F6D9X5_THICA</name>
<dbReference type="AlphaFoldDB" id="F6D9X5"/>